<evidence type="ECO:0000313" key="3">
    <source>
        <dbReference type="Proteomes" id="UP000198417"/>
    </source>
</evidence>
<sequence>MAHVLFVVPRFHTNLFFATRALIDAGHRVTVLAASESVGMEDHSIVEPQVLGDSPGRAEVAGLLRSAAPDLILLRNSGGLSRQVARAGRDLQLRVVGYDLRPMTQVRSLRKRVSLWMQGRPWQRVTPVPGLDADAPRDGGAFYLPWPTAALPLPAGAERDPASTPVRILCVGKLAQVRKNQHLLIAALKSLGGGARVRLTLVGSTSHDISGADSDHEAALRAEAAACDWIDILGNVPFAGMAQLYAAHHICVLPSVGEPLGIAPVEGMAYGTVPVISTDSGSAGYVTEGRDGLRVEMGRSGALEAALEPLVSSPELRMRMSGAARRTAATELSPARFVQRIEALLALG</sequence>
<dbReference type="Gene3D" id="3.40.50.2000">
    <property type="entry name" value="Glycogen Phosphorylase B"/>
    <property type="match status" value="2"/>
</dbReference>
<dbReference type="Pfam" id="PF00534">
    <property type="entry name" value="Glycos_transf_1"/>
    <property type="match status" value="1"/>
</dbReference>
<dbReference type="InterPro" id="IPR001296">
    <property type="entry name" value="Glyco_trans_1"/>
</dbReference>
<accession>A0A238ZB35</accession>
<keyword evidence="3" id="KW-1185">Reference proteome</keyword>
<name>A0A238ZB35_9RHOB</name>
<organism evidence="2 3">
    <name type="scientific">Puniceibacterium sediminis</name>
    <dbReference type="NCBI Taxonomy" id="1608407"/>
    <lineage>
        <taxon>Bacteria</taxon>
        <taxon>Pseudomonadati</taxon>
        <taxon>Pseudomonadota</taxon>
        <taxon>Alphaproteobacteria</taxon>
        <taxon>Rhodobacterales</taxon>
        <taxon>Paracoccaceae</taxon>
        <taxon>Puniceibacterium</taxon>
    </lineage>
</organism>
<proteinExistence type="predicted"/>
<dbReference type="SUPFAM" id="SSF53756">
    <property type="entry name" value="UDP-Glycosyltransferase/glycogen phosphorylase"/>
    <property type="match status" value="1"/>
</dbReference>
<dbReference type="Proteomes" id="UP000198417">
    <property type="component" value="Unassembled WGS sequence"/>
</dbReference>
<keyword evidence="2" id="KW-0808">Transferase</keyword>
<gene>
    <name evidence="2" type="ORF">SAMN06265370_12822</name>
</gene>
<dbReference type="RefSeq" id="WP_089273504.1">
    <property type="nucleotide sequence ID" value="NZ_FZNN01000028.1"/>
</dbReference>
<reference evidence="2 3" key="1">
    <citation type="submission" date="2017-06" db="EMBL/GenBank/DDBJ databases">
        <authorList>
            <person name="Kim H.J."/>
            <person name="Triplett B.A."/>
        </authorList>
    </citation>
    <scope>NUCLEOTIDE SEQUENCE [LARGE SCALE GENOMIC DNA]</scope>
    <source>
        <strain evidence="2 3">DSM 29052</strain>
    </source>
</reference>
<dbReference type="PANTHER" id="PTHR12526:SF635">
    <property type="entry name" value="GLYCOSYL TRANSFERASE GROUP 1"/>
    <property type="match status" value="1"/>
</dbReference>
<dbReference type="PANTHER" id="PTHR12526">
    <property type="entry name" value="GLYCOSYLTRANSFERASE"/>
    <property type="match status" value="1"/>
</dbReference>
<feature type="domain" description="Glycosyl transferase family 1" evidence="1">
    <location>
        <begin position="163"/>
        <end position="326"/>
    </location>
</feature>
<dbReference type="EMBL" id="FZNN01000028">
    <property type="protein sequence ID" value="SNR80745.1"/>
    <property type="molecule type" value="Genomic_DNA"/>
</dbReference>
<evidence type="ECO:0000313" key="2">
    <source>
        <dbReference type="EMBL" id="SNR80745.1"/>
    </source>
</evidence>
<protein>
    <submittedName>
        <fullName evidence="2">Glycosyl transferases group 1</fullName>
    </submittedName>
</protein>
<dbReference type="OrthoDB" id="529131at2"/>
<dbReference type="GO" id="GO:0016757">
    <property type="term" value="F:glycosyltransferase activity"/>
    <property type="evidence" value="ECO:0007669"/>
    <property type="project" value="InterPro"/>
</dbReference>
<dbReference type="CDD" id="cd03801">
    <property type="entry name" value="GT4_PimA-like"/>
    <property type="match status" value="1"/>
</dbReference>
<dbReference type="AlphaFoldDB" id="A0A238ZB35"/>
<evidence type="ECO:0000259" key="1">
    <source>
        <dbReference type="Pfam" id="PF00534"/>
    </source>
</evidence>